<sequence>MIERKFGLIDLDEAKILLLEYELSLAKFKKKSSPDLVFLNLTHIAPNSATYEETSPNNTNSSPYQPPSHNHERGIHGFCGSGGTHIDRFGRGRGRCFSNSIQCQVSNSTLLEGFVGSDDLHEFSSISVFINDKMPHPPSS</sequence>
<evidence type="ECO:0000313" key="3">
    <source>
        <dbReference type="Proteomes" id="UP001058974"/>
    </source>
</evidence>
<feature type="region of interest" description="Disordered" evidence="1">
    <location>
        <begin position="49"/>
        <end position="71"/>
    </location>
</feature>
<reference evidence="2 3" key="1">
    <citation type="journal article" date="2022" name="Nat. Genet.">
        <title>Improved pea reference genome and pan-genome highlight genomic features and evolutionary characteristics.</title>
        <authorList>
            <person name="Yang T."/>
            <person name="Liu R."/>
            <person name="Luo Y."/>
            <person name="Hu S."/>
            <person name="Wang D."/>
            <person name="Wang C."/>
            <person name="Pandey M.K."/>
            <person name="Ge S."/>
            <person name="Xu Q."/>
            <person name="Li N."/>
            <person name="Li G."/>
            <person name="Huang Y."/>
            <person name="Saxena R.K."/>
            <person name="Ji Y."/>
            <person name="Li M."/>
            <person name="Yan X."/>
            <person name="He Y."/>
            <person name="Liu Y."/>
            <person name="Wang X."/>
            <person name="Xiang C."/>
            <person name="Varshney R.K."/>
            <person name="Ding H."/>
            <person name="Gao S."/>
            <person name="Zong X."/>
        </authorList>
    </citation>
    <scope>NUCLEOTIDE SEQUENCE [LARGE SCALE GENOMIC DNA]</scope>
    <source>
        <strain evidence="2 3">cv. Zhongwan 6</strain>
    </source>
</reference>
<dbReference type="Proteomes" id="UP001058974">
    <property type="component" value="Chromosome 5"/>
</dbReference>
<evidence type="ECO:0000313" key="2">
    <source>
        <dbReference type="EMBL" id="KAI5403155.1"/>
    </source>
</evidence>
<comment type="caution">
    <text evidence="2">The sequence shown here is derived from an EMBL/GenBank/DDBJ whole genome shotgun (WGS) entry which is preliminary data.</text>
</comment>
<dbReference type="EMBL" id="JAMSHJ010000005">
    <property type="protein sequence ID" value="KAI5403155.1"/>
    <property type="molecule type" value="Genomic_DNA"/>
</dbReference>
<name>A0A9D4WJV6_PEA</name>
<keyword evidence="3" id="KW-1185">Reference proteome</keyword>
<feature type="compositionally biased region" description="Polar residues" evidence="1">
    <location>
        <begin position="49"/>
        <end position="63"/>
    </location>
</feature>
<dbReference type="AlphaFoldDB" id="A0A9D4WJV6"/>
<organism evidence="2 3">
    <name type="scientific">Pisum sativum</name>
    <name type="common">Garden pea</name>
    <name type="synonym">Lathyrus oleraceus</name>
    <dbReference type="NCBI Taxonomy" id="3888"/>
    <lineage>
        <taxon>Eukaryota</taxon>
        <taxon>Viridiplantae</taxon>
        <taxon>Streptophyta</taxon>
        <taxon>Embryophyta</taxon>
        <taxon>Tracheophyta</taxon>
        <taxon>Spermatophyta</taxon>
        <taxon>Magnoliopsida</taxon>
        <taxon>eudicotyledons</taxon>
        <taxon>Gunneridae</taxon>
        <taxon>Pentapetalae</taxon>
        <taxon>rosids</taxon>
        <taxon>fabids</taxon>
        <taxon>Fabales</taxon>
        <taxon>Fabaceae</taxon>
        <taxon>Papilionoideae</taxon>
        <taxon>50 kb inversion clade</taxon>
        <taxon>NPAAA clade</taxon>
        <taxon>Hologalegina</taxon>
        <taxon>IRL clade</taxon>
        <taxon>Fabeae</taxon>
        <taxon>Lathyrus</taxon>
    </lineage>
</organism>
<gene>
    <name evidence="2" type="ORF">KIW84_050657</name>
</gene>
<protein>
    <submittedName>
        <fullName evidence="2">Uncharacterized protein</fullName>
    </submittedName>
</protein>
<accession>A0A9D4WJV6</accession>
<dbReference type="Gramene" id="Psat05G0065700-T1">
    <property type="protein sequence ID" value="KAI5403155.1"/>
    <property type="gene ID" value="KIW84_050657"/>
</dbReference>
<evidence type="ECO:0000256" key="1">
    <source>
        <dbReference type="SAM" id="MobiDB-lite"/>
    </source>
</evidence>
<proteinExistence type="predicted"/>